<proteinExistence type="evidence at protein level"/>
<keyword evidence="4" id="KW-1185">Reference proteome</keyword>
<feature type="domain" description="EF-hand" evidence="2">
    <location>
        <begin position="94"/>
        <end position="129"/>
    </location>
</feature>
<dbReference type="SMR" id="A0A4V2JDD3"/>
<evidence type="ECO:0000313" key="4">
    <source>
        <dbReference type="Proteomes" id="UP000291613"/>
    </source>
</evidence>
<dbReference type="InterPro" id="IPR011992">
    <property type="entry name" value="EF-hand-dom_pair"/>
</dbReference>
<dbReference type="PROSITE" id="PS00018">
    <property type="entry name" value="EF_HAND_1"/>
    <property type="match status" value="1"/>
</dbReference>
<comment type="caution">
    <text evidence="3">The sequence shown here is derived from an EMBL/GenBank/DDBJ whole genome shotgun (WGS) entry which is preliminary data.</text>
</comment>
<organism evidence="3 4">
    <name type="scientific">Hansschlegelia quercus</name>
    <dbReference type="NCBI Taxonomy" id="2528245"/>
    <lineage>
        <taxon>Bacteria</taxon>
        <taxon>Pseudomonadati</taxon>
        <taxon>Pseudomonadota</taxon>
        <taxon>Alphaproteobacteria</taxon>
        <taxon>Hyphomicrobiales</taxon>
        <taxon>Methylopilaceae</taxon>
        <taxon>Hansschlegelia</taxon>
    </lineage>
</organism>
<keyword evidence="1" id="KW-0732">Signal</keyword>
<keyword evidence="5 6" id="KW-0002">3D-structure</keyword>
<dbReference type="EMBL" id="SIUB01000008">
    <property type="protein sequence ID" value="TBN48245.1"/>
    <property type="molecule type" value="Genomic_DNA"/>
</dbReference>
<evidence type="ECO:0000256" key="1">
    <source>
        <dbReference type="SAM" id="SignalP"/>
    </source>
</evidence>
<reference evidence="3 4" key="1">
    <citation type="submission" date="2019-02" db="EMBL/GenBank/DDBJ databases">
        <title>Hansschlegelia quercus sp. nov., a novel methylotrophic bacterium from buds of oak (Quercus robur L.).</title>
        <authorList>
            <person name="Agafonova N.V."/>
            <person name="Kaparullina E.N."/>
            <person name="Grouzdev D.S."/>
            <person name="Doronina N.V."/>
        </authorList>
    </citation>
    <scope>NUCLEOTIDE SEQUENCE [LARGE SCALE GENOMIC DNA]</scope>
    <source>
        <strain evidence="3 4">Dub</strain>
    </source>
</reference>
<dbReference type="PDB" id="8FNR">
    <property type="method" value="X-ray"/>
    <property type="resolution" value="1.40 A"/>
    <property type="chains" value="A/B/C/D=24-133"/>
</dbReference>
<dbReference type="InterPro" id="IPR002048">
    <property type="entry name" value="EF_hand_dom"/>
</dbReference>
<dbReference type="GO" id="GO:0005509">
    <property type="term" value="F:calcium ion binding"/>
    <property type="evidence" value="ECO:0007669"/>
    <property type="project" value="InterPro"/>
</dbReference>
<protein>
    <recommendedName>
        <fullName evidence="2">EF-hand domain-containing protein</fullName>
    </recommendedName>
</protein>
<dbReference type="AlphaFoldDB" id="A0A4V2JDD3"/>
<gene>
    <name evidence="3" type="ORF">EYR15_14300</name>
</gene>
<evidence type="ECO:0007829" key="5">
    <source>
        <dbReference type="PDB" id="8DQ2"/>
    </source>
</evidence>
<feature type="chain" id="PRO_5020614447" description="EF-hand domain-containing protein" evidence="1">
    <location>
        <begin position="24"/>
        <end position="133"/>
    </location>
</feature>
<dbReference type="OrthoDB" id="8453759at2"/>
<reference evidence="5 6" key="2">
    <citation type="journal article" date="2023" name="Nature">
        <title>Enhanced rare-earth separation with a metal-sensitive lanmodulin dimer.</title>
        <authorList>
            <person name="Mattocks J.A."/>
            <person name="Jung J.J."/>
            <person name="Lin C.Y."/>
            <person name="Dong Z."/>
            <person name="Yennawar N.H."/>
            <person name="Featherston E.R."/>
            <person name="Kang-Yun C.S."/>
            <person name="Hamilton T.A."/>
            <person name="Park D.M."/>
            <person name="Boal A.K."/>
            <person name="Cotruvo J.A."/>
        </authorList>
    </citation>
    <scope>X-RAY CRYSTALLOGRAPHY (1.40 ANGSTROMS) OF 24-133</scope>
</reference>
<dbReference type="PROSITE" id="PS50222">
    <property type="entry name" value="EF_HAND_2"/>
    <property type="match status" value="1"/>
</dbReference>
<dbReference type="Gene3D" id="1.10.238.10">
    <property type="entry name" value="EF-hand"/>
    <property type="match status" value="1"/>
</dbReference>
<sequence length="133" mass="14166">MKLSLKAGAAITAFVFAASPVLAASGADALKALNKDNDDSLEIAEVIHAGATTFTAINPDGDTTLESGETKGRLTEKDWARANKDGDQTLEMDEWLKILRTRFKRADANKDGKLTAAELDSKAGQGVLVMIMK</sequence>
<dbReference type="SUPFAM" id="SSF47473">
    <property type="entry name" value="EF-hand"/>
    <property type="match status" value="1"/>
</dbReference>
<dbReference type="InterPro" id="IPR018247">
    <property type="entry name" value="EF_Hand_1_Ca_BS"/>
</dbReference>
<dbReference type="RefSeq" id="WP_131004249.1">
    <property type="nucleotide sequence ID" value="NZ_JBHSZR010000011.1"/>
</dbReference>
<dbReference type="Proteomes" id="UP000291613">
    <property type="component" value="Unassembled WGS sequence"/>
</dbReference>
<evidence type="ECO:0007829" key="6">
    <source>
        <dbReference type="PDB" id="8FNR"/>
    </source>
</evidence>
<feature type="signal peptide" evidence="1">
    <location>
        <begin position="1"/>
        <end position="23"/>
    </location>
</feature>
<accession>A0A4V2JDD3</accession>
<evidence type="ECO:0000313" key="3">
    <source>
        <dbReference type="EMBL" id="TBN48245.1"/>
    </source>
</evidence>
<name>A0A4V2JDD3_9HYPH</name>
<evidence type="ECO:0000259" key="2">
    <source>
        <dbReference type="PROSITE" id="PS50222"/>
    </source>
</evidence>
<dbReference type="PDB" id="8DQ2">
    <property type="method" value="X-ray"/>
    <property type="resolution" value="1.80 A"/>
    <property type="chains" value="A/B/C/D=24-133"/>
</dbReference>